<organism evidence="2 3">
    <name type="scientific">Heliobacterium chlorum</name>
    <dbReference type="NCBI Taxonomy" id="2698"/>
    <lineage>
        <taxon>Bacteria</taxon>
        <taxon>Bacillati</taxon>
        <taxon>Bacillota</taxon>
        <taxon>Clostridia</taxon>
        <taxon>Eubacteriales</taxon>
        <taxon>Heliobacteriaceae</taxon>
        <taxon>Heliobacterium</taxon>
    </lineage>
</organism>
<keyword evidence="3" id="KW-1185">Reference proteome</keyword>
<gene>
    <name evidence="2" type="primary">csaB</name>
    <name evidence="2" type="ORF">H1S01_08230</name>
</gene>
<keyword evidence="2" id="KW-0808">Transferase</keyword>
<dbReference type="EMBL" id="JACVHF010000006">
    <property type="protein sequence ID" value="MBC9784498.1"/>
    <property type="molecule type" value="Genomic_DNA"/>
</dbReference>
<dbReference type="RefSeq" id="WP_188039610.1">
    <property type="nucleotide sequence ID" value="NZ_JACVHF010000006.1"/>
</dbReference>
<dbReference type="InterPro" id="IPR007345">
    <property type="entry name" value="Polysacch_pyruvyl_Trfase"/>
</dbReference>
<dbReference type="InterPro" id="IPR019896">
    <property type="entry name" value="Polysacch_pyruvyl_Trfase_CsaB"/>
</dbReference>
<proteinExistence type="predicted"/>
<dbReference type="NCBIfam" id="TIGR03609">
    <property type="entry name" value="S_layer_CsaB"/>
    <property type="match status" value="1"/>
</dbReference>
<accession>A0ABR7T129</accession>
<dbReference type="GO" id="GO:0016740">
    <property type="term" value="F:transferase activity"/>
    <property type="evidence" value="ECO:0007669"/>
    <property type="project" value="UniProtKB-KW"/>
</dbReference>
<sequence>MATIVLSGYFGYDNAGDEALLKAMVLTLRRLRPEVHIVVLSGNPAVTRRLHQVEAVYRYNPVTVLVALSQADLVISGGGSLLQDVTGLLTIPYYLLVVLIAKLLGRKVMFYAQGIGPVRRSFGKYLIKKIANMVQLITLRDSHSKGRLKEWGVNRPPLYVTADPVFALYQGKTEASAKEHKQAVFCVRRWPSFSEMEISILEVAKFLLAEGWKISFLPMHVHEDTEYSIKLVQQLSHPQATVNTTASDFEQAIDVIGDADLLIGVRLHALIFGTMQGVPVVGIAYDPKVRDFLREIELPSFGDGVPLNPHALIGEVKRILANHDAEREKSRRWAEQMRVRSERNAVLALELLQSGEAFSEKNNHGMDRA</sequence>
<evidence type="ECO:0000313" key="2">
    <source>
        <dbReference type="EMBL" id="MBC9784498.1"/>
    </source>
</evidence>
<dbReference type="PANTHER" id="PTHR36836:SF1">
    <property type="entry name" value="COLANIC ACID BIOSYNTHESIS PROTEIN WCAK"/>
    <property type="match status" value="1"/>
</dbReference>
<dbReference type="PANTHER" id="PTHR36836">
    <property type="entry name" value="COLANIC ACID BIOSYNTHESIS PROTEIN WCAK"/>
    <property type="match status" value="1"/>
</dbReference>
<evidence type="ECO:0000313" key="3">
    <source>
        <dbReference type="Proteomes" id="UP000617402"/>
    </source>
</evidence>
<feature type="domain" description="Polysaccharide pyruvyl transferase" evidence="1">
    <location>
        <begin position="14"/>
        <end position="287"/>
    </location>
</feature>
<reference evidence="2 3" key="1">
    <citation type="submission" date="2020-07" db="EMBL/GenBank/DDBJ databases">
        <title>Draft whole-genome sequence of Heliobacterium chlorum DSM 3682, type strain.</title>
        <authorList>
            <person name="Kyndt J.A."/>
            <person name="Meyer T.E."/>
            <person name="Imhoff J.F."/>
        </authorList>
    </citation>
    <scope>NUCLEOTIDE SEQUENCE [LARGE SCALE GENOMIC DNA]</scope>
    <source>
        <strain evidence="2 3">DSM 3682</strain>
    </source>
</reference>
<comment type="caution">
    <text evidence="2">The sequence shown here is derived from an EMBL/GenBank/DDBJ whole genome shotgun (WGS) entry which is preliminary data.</text>
</comment>
<dbReference type="SUPFAM" id="SSF53756">
    <property type="entry name" value="UDP-Glycosyltransferase/glycogen phosphorylase"/>
    <property type="match status" value="1"/>
</dbReference>
<evidence type="ECO:0000259" key="1">
    <source>
        <dbReference type="Pfam" id="PF04230"/>
    </source>
</evidence>
<name>A0ABR7T129_HELCL</name>
<dbReference type="Pfam" id="PF04230">
    <property type="entry name" value="PS_pyruv_trans"/>
    <property type="match status" value="1"/>
</dbReference>
<protein>
    <submittedName>
        <fullName evidence="2">Polysaccharide pyruvyl transferase CsaB</fullName>
    </submittedName>
</protein>
<dbReference type="Proteomes" id="UP000617402">
    <property type="component" value="Unassembled WGS sequence"/>
</dbReference>